<feature type="non-terminal residue" evidence="2">
    <location>
        <position position="133"/>
    </location>
</feature>
<evidence type="ECO:0000313" key="2">
    <source>
        <dbReference type="EMBL" id="GAG92515.1"/>
    </source>
</evidence>
<dbReference type="Pfam" id="PF12867">
    <property type="entry name" value="DinB_2"/>
    <property type="match status" value="1"/>
</dbReference>
<dbReference type="EMBL" id="BART01023436">
    <property type="protein sequence ID" value="GAG92515.1"/>
    <property type="molecule type" value="Genomic_DNA"/>
</dbReference>
<evidence type="ECO:0000259" key="1">
    <source>
        <dbReference type="Pfam" id="PF12867"/>
    </source>
</evidence>
<sequence>MSEKGSILKDQAEYIFGSISRTAEGITEEDAKWKPTEESNSVAWTLNHMSRIANISIPRIIKGNQEYTPTGWPDDYRDKDYTVEKMLSDIDAAKGVVMKGIGKLTSEQLEEEIPLWRGTEKRKTGIFAYLGEL</sequence>
<accession>X1BBX4</accession>
<proteinExistence type="predicted"/>
<reference evidence="2" key="1">
    <citation type="journal article" date="2014" name="Front. Microbiol.">
        <title>High frequency of phylogenetically diverse reductive dehalogenase-homologous genes in deep subseafloor sedimentary metagenomes.</title>
        <authorList>
            <person name="Kawai M."/>
            <person name="Futagami T."/>
            <person name="Toyoda A."/>
            <person name="Takaki Y."/>
            <person name="Nishi S."/>
            <person name="Hori S."/>
            <person name="Arai W."/>
            <person name="Tsubouchi T."/>
            <person name="Morono Y."/>
            <person name="Uchiyama I."/>
            <person name="Ito T."/>
            <person name="Fujiyama A."/>
            <person name="Inagaki F."/>
            <person name="Takami H."/>
        </authorList>
    </citation>
    <scope>NUCLEOTIDE SEQUENCE</scope>
    <source>
        <strain evidence="2">Expedition CK06-06</strain>
    </source>
</reference>
<protein>
    <recommendedName>
        <fullName evidence="1">DinB-like domain-containing protein</fullName>
    </recommendedName>
</protein>
<dbReference type="SUPFAM" id="SSF109854">
    <property type="entry name" value="DinB/YfiT-like putative metalloenzymes"/>
    <property type="match status" value="1"/>
</dbReference>
<gene>
    <name evidence="2" type="ORF">S01H4_42638</name>
</gene>
<dbReference type="Gene3D" id="1.20.120.450">
    <property type="entry name" value="dinb family like domain"/>
    <property type="match status" value="1"/>
</dbReference>
<name>X1BBX4_9ZZZZ</name>
<organism evidence="2">
    <name type="scientific">marine sediment metagenome</name>
    <dbReference type="NCBI Taxonomy" id="412755"/>
    <lineage>
        <taxon>unclassified sequences</taxon>
        <taxon>metagenomes</taxon>
        <taxon>ecological metagenomes</taxon>
    </lineage>
</organism>
<dbReference type="InterPro" id="IPR034660">
    <property type="entry name" value="DinB/YfiT-like"/>
</dbReference>
<dbReference type="AlphaFoldDB" id="X1BBX4"/>
<feature type="domain" description="DinB-like" evidence="1">
    <location>
        <begin position="21"/>
        <end position="116"/>
    </location>
</feature>
<comment type="caution">
    <text evidence="2">The sequence shown here is derived from an EMBL/GenBank/DDBJ whole genome shotgun (WGS) entry which is preliminary data.</text>
</comment>
<dbReference type="InterPro" id="IPR024775">
    <property type="entry name" value="DinB-like"/>
</dbReference>